<comment type="caution">
    <text evidence="1">The sequence shown here is derived from an EMBL/GenBank/DDBJ whole genome shotgun (WGS) entry which is preliminary data.</text>
</comment>
<accession>A0A0F9FSZ6</accession>
<sequence>IIGILIASAAVQALAQGLALSRLNRLSLAGWLPAMHVYFLMASVAVLKALVETALCPFFWDKTSHGVSPPDTGGTVPEG</sequence>
<dbReference type="EMBL" id="LAZR01022568">
    <property type="protein sequence ID" value="KKL81416.1"/>
    <property type="molecule type" value="Genomic_DNA"/>
</dbReference>
<organism evidence="1">
    <name type="scientific">marine sediment metagenome</name>
    <dbReference type="NCBI Taxonomy" id="412755"/>
    <lineage>
        <taxon>unclassified sequences</taxon>
        <taxon>metagenomes</taxon>
        <taxon>ecological metagenomes</taxon>
    </lineage>
</organism>
<gene>
    <name evidence="1" type="ORF">LCGC14_1994950</name>
</gene>
<protein>
    <submittedName>
        <fullName evidence="1">Uncharacterized protein</fullName>
    </submittedName>
</protein>
<reference evidence="1" key="1">
    <citation type="journal article" date="2015" name="Nature">
        <title>Complex archaea that bridge the gap between prokaryotes and eukaryotes.</title>
        <authorList>
            <person name="Spang A."/>
            <person name="Saw J.H."/>
            <person name="Jorgensen S.L."/>
            <person name="Zaremba-Niedzwiedzka K."/>
            <person name="Martijn J."/>
            <person name="Lind A.E."/>
            <person name="van Eijk R."/>
            <person name="Schleper C."/>
            <person name="Guy L."/>
            <person name="Ettema T.J."/>
        </authorList>
    </citation>
    <scope>NUCLEOTIDE SEQUENCE</scope>
</reference>
<dbReference type="AlphaFoldDB" id="A0A0F9FSZ6"/>
<name>A0A0F9FSZ6_9ZZZZ</name>
<feature type="non-terminal residue" evidence="1">
    <location>
        <position position="1"/>
    </location>
</feature>
<proteinExistence type="predicted"/>
<evidence type="ECO:0000313" key="1">
    <source>
        <dbReference type="EMBL" id="KKL81416.1"/>
    </source>
</evidence>